<reference evidence="3 4" key="1">
    <citation type="submission" date="2024-06" db="EMBL/GenBank/DDBJ databases">
        <authorList>
            <person name="Chen R.Y."/>
        </authorList>
    </citation>
    <scope>NUCLEOTIDE SEQUENCE [LARGE SCALE GENOMIC DNA]</scope>
    <source>
        <strain evidence="3 4">D2</strain>
    </source>
</reference>
<accession>A0ABV1RJC6</accession>
<dbReference type="RefSeq" id="WP_143872241.1">
    <property type="nucleotide sequence ID" value="NZ_CP041660.1"/>
</dbReference>
<name>A0ABV1RJC6_9ALTE</name>
<dbReference type="PANTHER" id="PTHR42208">
    <property type="entry name" value="HEAVY METAL TRANSPORTER-RELATED"/>
    <property type="match status" value="1"/>
</dbReference>
<dbReference type="Proteomes" id="UP001467690">
    <property type="component" value="Unassembled WGS sequence"/>
</dbReference>
<dbReference type="Pfam" id="PF13386">
    <property type="entry name" value="DsbD_2"/>
    <property type="match status" value="1"/>
</dbReference>
<feature type="transmembrane region" description="Helical" evidence="1">
    <location>
        <begin position="6"/>
        <end position="27"/>
    </location>
</feature>
<feature type="transmembrane region" description="Helical" evidence="1">
    <location>
        <begin position="39"/>
        <end position="63"/>
    </location>
</feature>
<dbReference type="InterPro" id="IPR039447">
    <property type="entry name" value="UreH-like_TM_dom"/>
</dbReference>
<evidence type="ECO:0000313" key="4">
    <source>
        <dbReference type="Proteomes" id="UP001467690"/>
    </source>
</evidence>
<dbReference type="EMBL" id="JBELOE010000239">
    <property type="protein sequence ID" value="MER2493037.1"/>
    <property type="molecule type" value="Genomic_DNA"/>
</dbReference>
<organism evidence="3 4">
    <name type="scientific">Catenovulum sediminis</name>
    <dbReference type="NCBI Taxonomy" id="1740262"/>
    <lineage>
        <taxon>Bacteria</taxon>
        <taxon>Pseudomonadati</taxon>
        <taxon>Pseudomonadota</taxon>
        <taxon>Gammaproteobacteria</taxon>
        <taxon>Alteromonadales</taxon>
        <taxon>Alteromonadaceae</taxon>
        <taxon>Catenovulum</taxon>
    </lineage>
</organism>
<evidence type="ECO:0000259" key="2">
    <source>
        <dbReference type="Pfam" id="PF13386"/>
    </source>
</evidence>
<feature type="domain" description="Urease accessory protein UreH-like transmembrane" evidence="2">
    <location>
        <begin position="7"/>
        <end position="205"/>
    </location>
</feature>
<feature type="transmembrane region" description="Helical" evidence="1">
    <location>
        <begin position="194"/>
        <end position="216"/>
    </location>
</feature>
<feature type="transmembrane region" description="Helical" evidence="1">
    <location>
        <begin position="69"/>
        <end position="89"/>
    </location>
</feature>
<keyword evidence="1" id="KW-1133">Transmembrane helix</keyword>
<feature type="transmembrane region" description="Helical" evidence="1">
    <location>
        <begin position="127"/>
        <end position="149"/>
    </location>
</feature>
<keyword evidence="4" id="KW-1185">Reference proteome</keyword>
<protein>
    <submittedName>
        <fullName evidence="3">Sulfite exporter TauE/SafE family protein</fullName>
    </submittedName>
</protein>
<feature type="transmembrane region" description="Helical" evidence="1">
    <location>
        <begin position="155"/>
        <end position="174"/>
    </location>
</feature>
<proteinExistence type="predicted"/>
<evidence type="ECO:0000256" key="1">
    <source>
        <dbReference type="SAM" id="Phobius"/>
    </source>
</evidence>
<comment type="caution">
    <text evidence="3">The sequence shown here is derived from an EMBL/GenBank/DDBJ whole genome shotgun (WGS) entry which is preliminary data.</text>
</comment>
<dbReference type="PANTHER" id="PTHR42208:SF1">
    <property type="entry name" value="HEAVY METAL TRANSPORTER"/>
    <property type="match status" value="1"/>
</dbReference>
<keyword evidence="1" id="KW-0812">Transmembrane</keyword>
<gene>
    <name evidence="3" type="ORF">ABS311_14225</name>
</gene>
<keyword evidence="1" id="KW-0472">Membrane</keyword>
<sequence length="218" mass="23831">MTDLFSAFVIGLMGAGHCIGMCGGLALASGMQKSLADTLLYNIGRISSYTLLGLMIGLLGYWLTDSFKPILNLLRLLSGFLLIFLGLYISQWYMGLAKIEQLFSGAWRIIAPAANKQIFQPGKFNRFIAGTLWGWLPCGLVYSVLTWAATQASPIHSASIMLAFGLGTCPAMLLSGMLSQQLAEITQNKYVRSFFGFTLIGFGLYSIFTTIMQMFANL</sequence>
<evidence type="ECO:0000313" key="3">
    <source>
        <dbReference type="EMBL" id="MER2493037.1"/>
    </source>
</evidence>